<dbReference type="GO" id="GO:0007030">
    <property type="term" value="P:Golgi organization"/>
    <property type="evidence" value="ECO:0007669"/>
    <property type="project" value="TreeGrafter"/>
</dbReference>
<feature type="region of interest" description="Disordered" evidence="5">
    <location>
        <begin position="144"/>
        <end position="176"/>
    </location>
</feature>
<feature type="region of interest" description="Disordered" evidence="5">
    <location>
        <begin position="488"/>
        <end position="509"/>
    </location>
</feature>
<feature type="compositionally biased region" description="Polar residues" evidence="5">
    <location>
        <begin position="144"/>
        <end position="153"/>
    </location>
</feature>
<proteinExistence type="inferred from homology"/>
<protein>
    <recommendedName>
        <fullName evidence="2">Dymeclin</fullName>
    </recommendedName>
</protein>
<accession>A0A504YI21</accession>
<dbReference type="Proteomes" id="UP000316759">
    <property type="component" value="Unassembled WGS sequence"/>
</dbReference>
<dbReference type="PANTHER" id="PTHR12895">
    <property type="entry name" value="DYMECLIN"/>
    <property type="match status" value="1"/>
</dbReference>
<keyword evidence="7" id="KW-1185">Reference proteome</keyword>
<dbReference type="InterPro" id="IPR019142">
    <property type="entry name" value="Dymeclin"/>
</dbReference>
<feature type="compositionally biased region" description="Acidic residues" evidence="5">
    <location>
        <begin position="675"/>
        <end position="685"/>
    </location>
</feature>
<keyword evidence="3" id="KW-0519">Myristate</keyword>
<keyword evidence="4" id="KW-0449">Lipoprotein</keyword>
<feature type="compositionally biased region" description="Polar residues" evidence="5">
    <location>
        <begin position="161"/>
        <end position="176"/>
    </location>
</feature>
<dbReference type="AlphaFoldDB" id="A0A504YI21"/>
<dbReference type="GO" id="GO:0005794">
    <property type="term" value="C:Golgi apparatus"/>
    <property type="evidence" value="ECO:0007669"/>
    <property type="project" value="TreeGrafter"/>
</dbReference>
<reference evidence="6 7" key="1">
    <citation type="submission" date="2019-04" db="EMBL/GenBank/DDBJ databases">
        <title>Annotation for the trematode Fasciola gigantica.</title>
        <authorList>
            <person name="Choi Y.-J."/>
        </authorList>
    </citation>
    <scope>NUCLEOTIDE SEQUENCE [LARGE SCALE GENOMIC DNA]</scope>
    <source>
        <strain evidence="6">Uganda_cow_1</strain>
    </source>
</reference>
<evidence type="ECO:0000256" key="5">
    <source>
        <dbReference type="SAM" id="MobiDB-lite"/>
    </source>
</evidence>
<comment type="similarity">
    <text evidence="1">Belongs to the dymeclin family.</text>
</comment>
<organism evidence="6 7">
    <name type="scientific">Fasciola gigantica</name>
    <name type="common">Giant liver fluke</name>
    <dbReference type="NCBI Taxonomy" id="46835"/>
    <lineage>
        <taxon>Eukaryota</taxon>
        <taxon>Metazoa</taxon>
        <taxon>Spiralia</taxon>
        <taxon>Lophotrochozoa</taxon>
        <taxon>Platyhelminthes</taxon>
        <taxon>Trematoda</taxon>
        <taxon>Digenea</taxon>
        <taxon>Plagiorchiida</taxon>
        <taxon>Echinostomata</taxon>
        <taxon>Echinostomatoidea</taxon>
        <taxon>Fasciolidae</taxon>
        <taxon>Fasciola</taxon>
    </lineage>
</organism>
<evidence type="ECO:0000313" key="7">
    <source>
        <dbReference type="Proteomes" id="UP000316759"/>
    </source>
</evidence>
<feature type="compositionally biased region" description="Low complexity" evidence="5">
    <location>
        <begin position="488"/>
        <end position="500"/>
    </location>
</feature>
<name>A0A504YI21_FASGI</name>
<dbReference type="Pfam" id="PF09742">
    <property type="entry name" value="Dymeclin"/>
    <property type="match status" value="1"/>
</dbReference>
<dbReference type="STRING" id="46835.A0A504YI21"/>
<feature type="region of interest" description="Disordered" evidence="5">
    <location>
        <begin position="663"/>
        <end position="695"/>
    </location>
</feature>
<dbReference type="PANTHER" id="PTHR12895:SF9">
    <property type="entry name" value="DYMECLIN"/>
    <property type="match status" value="1"/>
</dbReference>
<feature type="region of interest" description="Disordered" evidence="5">
    <location>
        <begin position="239"/>
        <end position="266"/>
    </location>
</feature>
<sequence>MEASSEQAFLKHLSDDPNEVTECPLLANFFHTIFLLLVRIPVNSETYALHCEILTTALVLFAGQMRRPLASPLPLIFAYAIWGKCAHLAPAVVHRLLTNFSENLPTPPGLMGRPAQSSFMWRAASSLAGGLLTVVTLGYANRGSSSTTATQRSDQSEQDPNKSNTTPSTDLITSESVNRTGQGCNVLAEQSTLLLLVLTTQAGSISRCAHLPQELGLEAETPTLNPYRLALFSLRDNKQNKPHASRHNANVSEPSAKADFASPVPKSQTVPMLRGIVSTENPELDAFPVDFTALRDIAAQTMHQDSSTLLLYLLVHRNTHFQEFLLQNQNYEKLLLPLLNVLYRSPADSTHLVYMALIIILILTENEKFGQEIHTSLINWVDWSPSRRLTSISRGSLIILVLIRTIRYHLNQLKDKYLHVNILAALANLSAKVKNLHPHVSDSFLCLLQLLTKRYNRTVEQLQNLSAKSTDAIDDEVSVDVPIDKANTTAPTTNTVANTNAKDENEKNSTEESVIQELSLLEEVIRMILEILNSILTHVLLDNSNLIYSLLYQRECLVALRSHPSFQNVIQNLDTILSFFSKKIEQEVGENPSSPEQLLAVINRHSPNVYRNCNLRKFPDLKFKYVEEESPDDFFIPYVWSVVLRQSGIAFRADQLRLFSPESESAVSDGKAGDVDPDVDADNENELSTGTPTTTTVATASTSATMRTEKAIGGVAV</sequence>
<dbReference type="EMBL" id="SUNJ01010079">
    <property type="protein sequence ID" value="TPP59929.1"/>
    <property type="molecule type" value="Genomic_DNA"/>
</dbReference>
<evidence type="ECO:0000256" key="3">
    <source>
        <dbReference type="ARBA" id="ARBA00022707"/>
    </source>
</evidence>
<comment type="caution">
    <text evidence="6">The sequence shown here is derived from an EMBL/GenBank/DDBJ whole genome shotgun (WGS) entry which is preliminary data.</text>
</comment>
<gene>
    <name evidence="6" type="ORF">FGIG_08782</name>
</gene>
<evidence type="ECO:0000313" key="6">
    <source>
        <dbReference type="EMBL" id="TPP59929.1"/>
    </source>
</evidence>
<evidence type="ECO:0000256" key="4">
    <source>
        <dbReference type="ARBA" id="ARBA00023288"/>
    </source>
</evidence>
<dbReference type="OrthoDB" id="10253409at2759"/>
<evidence type="ECO:0000256" key="1">
    <source>
        <dbReference type="ARBA" id="ARBA00010603"/>
    </source>
</evidence>
<evidence type="ECO:0000256" key="2">
    <source>
        <dbReference type="ARBA" id="ARBA00015736"/>
    </source>
</evidence>